<protein>
    <submittedName>
        <fullName evidence="2">Uncharacterized protein</fullName>
    </submittedName>
</protein>
<evidence type="ECO:0000256" key="1">
    <source>
        <dbReference type="SAM" id="MobiDB-lite"/>
    </source>
</evidence>
<sequence>LPVQHGFSPGSPASSHSQKHVECFPGGSCLDLPCGPRQAAAGGDPWTAAQDGLPHGAGDGAHVEVQPDLSPLSGGEGSSVVPQLLHGSLLLRSGPAALHCAVAPAGPAGRRDKPTGETMPRCQQQHCRASGLILRGEDLHFASTTTPSLPERMKL</sequence>
<dbReference type="AlphaFoldDB" id="A0A3B4ZCD8"/>
<feature type="region of interest" description="Disordered" evidence="1">
    <location>
        <begin position="40"/>
        <end position="79"/>
    </location>
</feature>
<organism evidence="2">
    <name type="scientific">Stegastes partitus</name>
    <name type="common">bicolor damselfish</name>
    <dbReference type="NCBI Taxonomy" id="144197"/>
    <lineage>
        <taxon>Eukaryota</taxon>
        <taxon>Metazoa</taxon>
        <taxon>Chordata</taxon>
        <taxon>Craniata</taxon>
        <taxon>Vertebrata</taxon>
        <taxon>Euteleostomi</taxon>
        <taxon>Actinopterygii</taxon>
        <taxon>Neopterygii</taxon>
        <taxon>Teleostei</taxon>
        <taxon>Neoteleostei</taxon>
        <taxon>Acanthomorphata</taxon>
        <taxon>Ovalentaria</taxon>
        <taxon>Pomacentridae</taxon>
        <taxon>Stegastes</taxon>
    </lineage>
</organism>
<accession>A0A3B4ZCD8</accession>
<name>A0A3B4ZCD8_9TELE</name>
<feature type="region of interest" description="Disordered" evidence="1">
    <location>
        <begin position="1"/>
        <end position="20"/>
    </location>
</feature>
<proteinExistence type="predicted"/>
<dbReference type="Ensembl" id="ENSSPAT00000004239.1">
    <property type="protein sequence ID" value="ENSSPAP00000004154.1"/>
    <property type="gene ID" value="ENSSPAG00000003213.1"/>
</dbReference>
<reference evidence="2" key="1">
    <citation type="submission" date="2023-09" db="UniProtKB">
        <authorList>
            <consortium name="Ensembl"/>
        </authorList>
    </citation>
    <scope>IDENTIFICATION</scope>
</reference>
<evidence type="ECO:0000313" key="2">
    <source>
        <dbReference type="Ensembl" id="ENSSPAP00000004154.1"/>
    </source>
</evidence>
<dbReference type="STRING" id="144197.ENSSPAP00000004154"/>